<keyword evidence="3" id="KW-0378">Hydrolase</keyword>
<dbReference type="PaxDb" id="589924-Ferp_1661"/>
<dbReference type="Pfam" id="PF04041">
    <property type="entry name" value="Glyco_hydro_130"/>
    <property type="match status" value="1"/>
</dbReference>
<dbReference type="EMBL" id="CP001899">
    <property type="protein sequence ID" value="ADC65807.1"/>
    <property type="molecule type" value="Genomic_DNA"/>
</dbReference>
<dbReference type="GO" id="GO:0016757">
    <property type="term" value="F:glycosyltransferase activity"/>
    <property type="evidence" value="ECO:0007669"/>
    <property type="project" value="UniProtKB-KW"/>
</dbReference>
<keyword evidence="2" id="KW-0808">Transferase</keyword>
<gene>
    <name evidence="3" type="ordered locus">Ferp_1661</name>
</gene>
<evidence type="ECO:0000256" key="2">
    <source>
        <dbReference type="ARBA" id="ARBA00022679"/>
    </source>
</evidence>
<dbReference type="GO" id="GO:0016798">
    <property type="term" value="F:hydrolase activity, acting on glycosyl bonds"/>
    <property type="evidence" value="ECO:0007669"/>
    <property type="project" value="UniProtKB-KW"/>
</dbReference>
<dbReference type="PANTHER" id="PTHR34106">
    <property type="entry name" value="GLYCOSIDASE"/>
    <property type="match status" value="1"/>
</dbReference>
<dbReference type="KEGG" id="fpl:Ferp_1661"/>
<proteinExistence type="predicted"/>
<protein>
    <submittedName>
        <fullName evidence="3">Glycosidase PH1107-related protein</fullName>
    </submittedName>
</protein>
<accession>D3RZ94</accession>
<evidence type="ECO:0000256" key="1">
    <source>
        <dbReference type="ARBA" id="ARBA00022676"/>
    </source>
</evidence>
<name>D3RZ94_FERPA</name>
<sequence>MFRKICEITAFKRENKTVDIVKRIGAITADRIHLKRYPKDNPVTAFNPGLILVDGELKLYVRIVLGYFTYASAVAEITIPLEEVEANAFPGHYSGDIVVFPDNRYDIWGVEDPRVYRIGDEIMMTYCGRTVSYFDPSIRVERTLPVCAKKVDKKWKKTCVFRFPRDMRSFVVSDKDAFLVKTKDGIKLFHRPHMRDENFYLSVSDVDGEGELGDGGLKEIPLKNTAIAYEAAEFEEKIGWGTPPVKVDNEYLFFVHAVARELKFYRVFALLMDEDLNVVSVTPHYIMEPREIYEVYGDRPYTIFPCGAEIVDDKIIISYGAADSAVGLGEIKIDEIMSELDKNRCD</sequence>
<keyword evidence="3" id="KW-0326">Glycosidase</keyword>
<dbReference type="AlphaFoldDB" id="D3RZ94"/>
<dbReference type="Proteomes" id="UP000002613">
    <property type="component" value="Chromosome"/>
</dbReference>
<keyword evidence="1" id="KW-0328">Glycosyltransferase</keyword>
<reference evidence="3 4" key="2">
    <citation type="journal article" date="2011" name="Stand. Genomic Sci.">
        <title>Complete genome sequence of Ferroglobus placidus AEDII12DO.</title>
        <authorList>
            <person name="Anderson I."/>
            <person name="Risso C."/>
            <person name="Holmes D."/>
            <person name="Lucas S."/>
            <person name="Copeland A."/>
            <person name="Lapidus A."/>
            <person name="Cheng J.F."/>
            <person name="Bruce D."/>
            <person name="Goodwin L."/>
            <person name="Pitluck S."/>
            <person name="Saunders E."/>
            <person name="Brettin T."/>
            <person name="Detter J.C."/>
            <person name="Han C."/>
            <person name="Tapia R."/>
            <person name="Larimer F."/>
            <person name="Land M."/>
            <person name="Hauser L."/>
            <person name="Woyke T."/>
            <person name="Lovley D."/>
            <person name="Kyrpides N."/>
            <person name="Ivanova N."/>
        </authorList>
    </citation>
    <scope>NUCLEOTIDE SEQUENCE [LARGE SCALE GENOMIC DNA]</scope>
    <source>
        <strain evidence="4">DSM 10642 / AEDII12DO</strain>
    </source>
</reference>
<organism evidence="3 4">
    <name type="scientific">Ferroglobus placidus (strain DSM 10642 / AEDII12DO)</name>
    <dbReference type="NCBI Taxonomy" id="589924"/>
    <lineage>
        <taxon>Archaea</taxon>
        <taxon>Methanobacteriati</taxon>
        <taxon>Methanobacteriota</taxon>
        <taxon>Archaeoglobi</taxon>
        <taxon>Archaeoglobales</taxon>
        <taxon>Archaeoglobaceae</taxon>
        <taxon>Ferroglobus</taxon>
    </lineage>
</organism>
<dbReference type="eggNOG" id="arCOG04084">
    <property type="taxonomic scope" value="Archaea"/>
</dbReference>
<dbReference type="SUPFAM" id="SSF75005">
    <property type="entry name" value="Arabinanase/levansucrase/invertase"/>
    <property type="match status" value="1"/>
</dbReference>
<evidence type="ECO:0000313" key="4">
    <source>
        <dbReference type="Proteomes" id="UP000002613"/>
    </source>
</evidence>
<dbReference type="STRING" id="589924.Ferp_1661"/>
<dbReference type="InterPro" id="IPR007184">
    <property type="entry name" value="Mannoside_phosphorylase"/>
</dbReference>
<dbReference type="PANTHER" id="PTHR34106:SF5">
    <property type="entry name" value="GLYCOSIDASE"/>
    <property type="match status" value="1"/>
</dbReference>
<dbReference type="HOGENOM" id="CLU_800776_0_0_2"/>
<dbReference type="Gene3D" id="2.115.10.20">
    <property type="entry name" value="Glycosyl hydrolase domain, family 43"/>
    <property type="match status" value="1"/>
</dbReference>
<reference evidence="4" key="1">
    <citation type="submission" date="2010-02" db="EMBL/GenBank/DDBJ databases">
        <title>Complete sequence of Ferroglobus placidus DSM 10642.</title>
        <authorList>
            <consortium name="US DOE Joint Genome Institute"/>
            <person name="Lucas S."/>
            <person name="Copeland A."/>
            <person name="Lapidus A."/>
            <person name="Cheng J.-F."/>
            <person name="Bruce D."/>
            <person name="Goodwin L."/>
            <person name="Pitluck S."/>
            <person name="Saunders E."/>
            <person name="Brettin T."/>
            <person name="Detter J.C."/>
            <person name="Han C."/>
            <person name="Tapia R."/>
            <person name="Larimer F."/>
            <person name="Land M."/>
            <person name="Hauser L."/>
            <person name="Kyrpides N."/>
            <person name="Ivanova N."/>
            <person name="Holmes D."/>
            <person name="Lovley D."/>
            <person name="Kyrpides N."/>
            <person name="Anderson I.J."/>
            <person name="Woyke T."/>
        </authorList>
    </citation>
    <scope>NUCLEOTIDE SEQUENCE [LARGE SCALE GENOMIC DNA]</scope>
    <source>
        <strain evidence="4">DSM 10642 / AEDII12DO</strain>
    </source>
</reference>
<dbReference type="RefSeq" id="WP_012966147.1">
    <property type="nucleotide sequence ID" value="NC_013849.1"/>
</dbReference>
<dbReference type="OrthoDB" id="6245at2157"/>
<dbReference type="InterPro" id="IPR023296">
    <property type="entry name" value="Glyco_hydro_beta-prop_sf"/>
</dbReference>
<evidence type="ECO:0000313" key="3">
    <source>
        <dbReference type="EMBL" id="ADC65807.1"/>
    </source>
</evidence>
<keyword evidence="4" id="KW-1185">Reference proteome</keyword>
<dbReference type="GeneID" id="8779186"/>